<dbReference type="InterPro" id="IPR005874">
    <property type="entry name" value="SUI1_euk"/>
</dbReference>
<comment type="function">
    <text evidence="8">Additional factor that functions in concert with eIF-2 and the initiator tRNA in directing the ribosome to the proper start site of translation.</text>
</comment>
<dbReference type="AlphaFoldDB" id="A0A8H4RAX0"/>
<dbReference type="FunFam" id="3.30.780.10:FF:000005">
    <property type="entry name" value="Sui1 translation initiation factor"/>
    <property type="match status" value="1"/>
</dbReference>
<dbReference type="PANTHER" id="PTHR28038">
    <property type="entry name" value="ADL329WP"/>
    <property type="match status" value="1"/>
</dbReference>
<dbReference type="PROSITE" id="PS50296">
    <property type="entry name" value="SUI1"/>
    <property type="match status" value="1"/>
</dbReference>
<accession>A0A8H4RAX0</accession>
<evidence type="ECO:0000259" key="9">
    <source>
        <dbReference type="PROSITE" id="PS50296"/>
    </source>
</evidence>
<evidence type="ECO:0000256" key="2">
    <source>
        <dbReference type="ARBA" id="ARBA00005422"/>
    </source>
</evidence>
<dbReference type="GO" id="GO:0003743">
    <property type="term" value="F:translation initiation factor activity"/>
    <property type="evidence" value="ECO:0007669"/>
    <property type="project" value="InterPro"/>
</dbReference>
<dbReference type="GO" id="GO:0044183">
    <property type="term" value="F:protein folding chaperone"/>
    <property type="evidence" value="ECO:0007669"/>
    <property type="project" value="InterPro"/>
</dbReference>
<dbReference type="GO" id="GO:0005789">
    <property type="term" value="C:endoplasmic reticulum membrane"/>
    <property type="evidence" value="ECO:0007669"/>
    <property type="project" value="InterPro"/>
</dbReference>
<keyword evidence="4" id="KW-0810">Translation regulation</keyword>
<dbReference type="InterPro" id="IPR001950">
    <property type="entry name" value="SUI1"/>
</dbReference>
<feature type="domain" description="SUI1" evidence="9">
    <location>
        <begin position="145"/>
        <end position="215"/>
    </location>
</feature>
<reference evidence="10 11" key="1">
    <citation type="submission" date="2020-03" db="EMBL/GenBank/DDBJ databases">
        <title>Draft Genome Sequence of Cudoniella acicularis.</title>
        <authorList>
            <person name="Buettner E."/>
            <person name="Kellner H."/>
        </authorList>
    </citation>
    <scope>NUCLEOTIDE SEQUENCE [LARGE SCALE GENOMIC DNA]</scope>
    <source>
        <strain evidence="10 11">DSM 108380</strain>
    </source>
</reference>
<evidence type="ECO:0000256" key="3">
    <source>
        <dbReference type="ARBA" id="ARBA00022692"/>
    </source>
</evidence>
<dbReference type="OrthoDB" id="10248435at2759"/>
<dbReference type="SUPFAM" id="SSF55159">
    <property type="entry name" value="eIF1-like"/>
    <property type="match status" value="1"/>
</dbReference>
<keyword evidence="11" id="KW-1185">Reference proteome</keyword>
<dbReference type="EMBL" id="JAAMPI010001545">
    <property type="protein sequence ID" value="KAF4624817.1"/>
    <property type="molecule type" value="Genomic_DNA"/>
</dbReference>
<dbReference type="Pfam" id="PF01253">
    <property type="entry name" value="SUI1"/>
    <property type="match status" value="1"/>
</dbReference>
<keyword evidence="7" id="KW-0472">Membrane</keyword>
<dbReference type="Pfam" id="PF03669">
    <property type="entry name" value="ASTER"/>
    <property type="match status" value="1"/>
</dbReference>
<keyword evidence="6" id="KW-1133">Transmembrane helix</keyword>
<sequence>MKLQTYFVPNTSTLPTVDMRRPDLIIPYQSPAAKENAGDISSTLGSTLPMAAMFTRNKFIGWASVVFAIQNWLGESAETRKTASQPAYFSVGMSLMALAVTYLPMFLPPPTVPGSDPFAEADEGTGETKQSQSYIHIRIQHKRADSILPTERNGRKTLTTVQGLPKKFDQWKILRVIKKKFACNGTVVVDDDMGEVIQLQGDQRNDVQKFLIDKKEGLELDPKTIKIHGF</sequence>
<dbReference type="Gene3D" id="3.30.780.10">
    <property type="entry name" value="SUI1-like domain"/>
    <property type="match status" value="1"/>
</dbReference>
<comment type="similarity">
    <text evidence="2">Belongs to the SUI1 family.</text>
</comment>
<dbReference type="CDD" id="cd11566">
    <property type="entry name" value="eIF1_SUI1"/>
    <property type="match status" value="1"/>
</dbReference>
<evidence type="ECO:0000256" key="8">
    <source>
        <dbReference type="ARBA" id="ARBA00060093"/>
    </source>
</evidence>
<proteinExistence type="inferred from homology"/>
<evidence type="ECO:0000313" key="10">
    <source>
        <dbReference type="EMBL" id="KAF4624817.1"/>
    </source>
</evidence>
<dbReference type="Proteomes" id="UP000566819">
    <property type="component" value="Unassembled WGS sequence"/>
</dbReference>
<keyword evidence="3" id="KW-0812">Transmembrane</keyword>
<dbReference type="GO" id="GO:0006417">
    <property type="term" value="P:regulation of translation"/>
    <property type="evidence" value="ECO:0007669"/>
    <property type="project" value="UniProtKB-KW"/>
</dbReference>
<protein>
    <recommendedName>
        <fullName evidence="9">SUI1 domain-containing protein</fullName>
    </recommendedName>
</protein>
<organism evidence="10 11">
    <name type="scientific">Cudoniella acicularis</name>
    <dbReference type="NCBI Taxonomy" id="354080"/>
    <lineage>
        <taxon>Eukaryota</taxon>
        <taxon>Fungi</taxon>
        <taxon>Dikarya</taxon>
        <taxon>Ascomycota</taxon>
        <taxon>Pezizomycotina</taxon>
        <taxon>Leotiomycetes</taxon>
        <taxon>Helotiales</taxon>
        <taxon>Tricladiaceae</taxon>
        <taxon>Cudoniella</taxon>
    </lineage>
</organism>
<comment type="subcellular location">
    <subcellularLocation>
        <location evidence="1">Membrane</location>
    </subcellularLocation>
</comment>
<comment type="caution">
    <text evidence="10">The sequence shown here is derived from an EMBL/GenBank/DDBJ whole genome shotgun (WGS) entry which is preliminary data.</text>
</comment>
<evidence type="ECO:0000313" key="11">
    <source>
        <dbReference type="Proteomes" id="UP000566819"/>
    </source>
</evidence>
<evidence type="ECO:0000256" key="4">
    <source>
        <dbReference type="ARBA" id="ARBA00022845"/>
    </source>
</evidence>
<evidence type="ECO:0000256" key="7">
    <source>
        <dbReference type="ARBA" id="ARBA00023136"/>
    </source>
</evidence>
<name>A0A8H4RAX0_9HELO</name>
<dbReference type="InterPro" id="IPR005351">
    <property type="entry name" value="ASTER"/>
</dbReference>
<dbReference type="PANTHER" id="PTHR28038:SF1">
    <property type="entry name" value="ADL329WP"/>
    <property type="match status" value="1"/>
</dbReference>
<gene>
    <name evidence="10" type="ORF">G7Y89_g13354</name>
</gene>
<keyword evidence="5" id="KW-0648">Protein biosynthesis</keyword>
<evidence type="ECO:0000256" key="5">
    <source>
        <dbReference type="ARBA" id="ARBA00022917"/>
    </source>
</evidence>
<evidence type="ECO:0000256" key="6">
    <source>
        <dbReference type="ARBA" id="ARBA00022989"/>
    </source>
</evidence>
<evidence type="ECO:0000256" key="1">
    <source>
        <dbReference type="ARBA" id="ARBA00004370"/>
    </source>
</evidence>
<dbReference type="GO" id="GO:0045048">
    <property type="term" value="P:protein insertion into ER membrane"/>
    <property type="evidence" value="ECO:0007669"/>
    <property type="project" value="InterPro"/>
</dbReference>
<dbReference type="InterPro" id="IPR036877">
    <property type="entry name" value="SUI1_dom_sf"/>
</dbReference>